<name>A0A1H5VUA3_9EURY</name>
<sequence length="735" mass="77853">MSSIPGGRSRRVDGERGLAFVGLTALTGAYASVLWRVTDVVGGSPEFAAVVVASIALAALVGRYVGVRVALGVTSGLLFLGLLTYLFALPQSQVALLTPERVVNDTLALLTGLSILRLVGAGVWAIAVVPGPVFLSWYLAVRRRYVSAVVAGSLALALVVLTGDADAVATVVGVLGATTTVAASTFERHGGGLAQADVLTALLAAMIVVSATFSVVPGAAGSPLLPDRGAPTVEASIVESRDNVDIVGSIRLSPDVRFTVESPRSEYWQTAAYDRYTGDGWVRTGNTRPYDGRLSGPPGSTRELEQTVTAEAPLSILPAAWKPVDVGGAVASETVVTPQGGIRPETTLQAGENYTVTSRVPNSTSERLRAAGTDYPDRVSSSYLQLPESTTDRVRERAETVAGEEETPYDKAVAIESYLEENKEYSLSVPRPTGDVADAFLFEMDAGYCTYYATTMVVMLRSQGVPARFVTGYTSGEDLGNGTHVVRGLHSHAWVEVYFPDTGWVRFDPTPSGPRQTAEDARIAEAQQSGLDNIDYGEPNGTTPIPSNGTDTPNGTGAESPSTPGEVTTTDPTNGTQPPADGFAEAVPTAGPSDGGAGPFPTMPTRRTLVVALIGLVGVAAGARRTTMAERAIGLLSVQFQRRRDPDSDVRRAYDRLGTLLEREHRARRPGETPRAYVESLPTGESRSAAEARRVVELYERAQYGDGVTEREADEAVSTVDRLVRASTPILRWLR</sequence>
<evidence type="ECO:0000313" key="7">
    <source>
        <dbReference type="Proteomes" id="UP000296733"/>
    </source>
</evidence>
<keyword evidence="5" id="KW-0378">Hydrolase</keyword>
<feature type="compositionally biased region" description="Polar residues" evidence="1">
    <location>
        <begin position="540"/>
        <end position="577"/>
    </location>
</feature>
<accession>A0A1H5VUA3</accession>
<keyword evidence="5" id="KW-0645">Protease</keyword>
<evidence type="ECO:0000313" key="5">
    <source>
        <dbReference type="EMBL" id="SEF90814.1"/>
    </source>
</evidence>
<dbReference type="Gene3D" id="3.10.620.30">
    <property type="match status" value="1"/>
</dbReference>
<reference evidence="5 6" key="1">
    <citation type="submission" date="2016-10" db="EMBL/GenBank/DDBJ databases">
        <authorList>
            <person name="de Groot N.N."/>
        </authorList>
    </citation>
    <scope>NUCLEOTIDE SEQUENCE [LARGE SCALE GENOMIC DNA]</scope>
    <source>
        <strain evidence="5 6">CGMCC 1.10331</strain>
    </source>
</reference>
<feature type="transmembrane region" description="Helical" evidence="2">
    <location>
        <begin position="108"/>
        <end position="138"/>
    </location>
</feature>
<reference evidence="4 7" key="2">
    <citation type="journal article" date="2019" name="Nat. Commun.">
        <title>A new type of DNA phosphorothioation-based antiviral system in archaea.</title>
        <authorList>
            <person name="Xiong L."/>
            <person name="Liu S."/>
            <person name="Chen S."/>
            <person name="Xiao Y."/>
            <person name="Zhu B."/>
            <person name="Gao Y."/>
            <person name="Zhang Y."/>
            <person name="Chen B."/>
            <person name="Luo J."/>
            <person name="Deng Z."/>
            <person name="Chen X."/>
            <person name="Wang L."/>
            <person name="Chen S."/>
        </authorList>
    </citation>
    <scope>NUCLEOTIDE SEQUENCE [LARGE SCALE GENOMIC DNA]</scope>
    <source>
        <strain evidence="4 7">CGMCC 1.10331</strain>
    </source>
</reference>
<dbReference type="GO" id="GO:0006508">
    <property type="term" value="P:proteolysis"/>
    <property type="evidence" value="ECO:0007669"/>
    <property type="project" value="UniProtKB-KW"/>
</dbReference>
<feature type="region of interest" description="Disordered" evidence="1">
    <location>
        <begin position="530"/>
        <end position="602"/>
    </location>
</feature>
<evidence type="ECO:0000256" key="2">
    <source>
        <dbReference type="SAM" id="Phobius"/>
    </source>
</evidence>
<dbReference type="InterPro" id="IPR021878">
    <property type="entry name" value="TgpA_N"/>
</dbReference>
<gene>
    <name evidence="4" type="ORF">DV707_02420</name>
    <name evidence="5" type="ORF">SAMN04488133_1071</name>
</gene>
<dbReference type="OrthoDB" id="18481at2157"/>
<dbReference type="Pfam" id="PF01841">
    <property type="entry name" value="Transglut_core"/>
    <property type="match status" value="1"/>
</dbReference>
<feature type="transmembrane region" description="Helical" evidence="2">
    <location>
        <begin position="145"/>
        <end position="161"/>
    </location>
</feature>
<dbReference type="InterPro" id="IPR052901">
    <property type="entry name" value="Bact_TGase-like"/>
</dbReference>
<dbReference type="EMBL" id="CP031311">
    <property type="protein sequence ID" value="QCC46617.1"/>
    <property type="molecule type" value="Genomic_DNA"/>
</dbReference>
<dbReference type="EMBL" id="FNVN01000001">
    <property type="protein sequence ID" value="SEF90814.1"/>
    <property type="molecule type" value="Genomic_DNA"/>
</dbReference>
<protein>
    <submittedName>
        <fullName evidence="4">DUF4129 domain-containing protein</fullName>
    </submittedName>
    <submittedName>
        <fullName evidence="5">Transglutaminase-like enzyme, putative cysteine protease</fullName>
    </submittedName>
</protein>
<feature type="transmembrane region" description="Helical" evidence="2">
    <location>
        <begin position="198"/>
        <end position="220"/>
    </location>
</feature>
<dbReference type="Proteomes" id="UP000296733">
    <property type="component" value="Chromosome"/>
</dbReference>
<dbReference type="Proteomes" id="UP000236740">
    <property type="component" value="Unassembled WGS sequence"/>
</dbReference>
<organism evidence="5 6">
    <name type="scientific">Halobellus limi</name>
    <dbReference type="NCBI Taxonomy" id="699433"/>
    <lineage>
        <taxon>Archaea</taxon>
        <taxon>Methanobacteriati</taxon>
        <taxon>Methanobacteriota</taxon>
        <taxon>Stenosarchaea group</taxon>
        <taxon>Halobacteria</taxon>
        <taxon>Halobacteriales</taxon>
        <taxon>Haloferacaceae</taxon>
        <taxon>Halobellus</taxon>
    </lineage>
</organism>
<keyword evidence="2" id="KW-0472">Membrane</keyword>
<feature type="domain" description="Transglutaminase-like" evidence="3">
    <location>
        <begin position="441"/>
        <end position="511"/>
    </location>
</feature>
<keyword evidence="2" id="KW-0812">Transmembrane</keyword>
<feature type="transmembrane region" description="Helical" evidence="2">
    <location>
        <begin position="47"/>
        <end position="65"/>
    </location>
</feature>
<dbReference type="InterPro" id="IPR025403">
    <property type="entry name" value="TgpA-like_C"/>
</dbReference>
<dbReference type="GO" id="GO:0008233">
    <property type="term" value="F:peptidase activity"/>
    <property type="evidence" value="ECO:0007669"/>
    <property type="project" value="UniProtKB-KW"/>
</dbReference>
<dbReference type="Pfam" id="PF13559">
    <property type="entry name" value="DUF4129"/>
    <property type="match status" value="1"/>
</dbReference>
<dbReference type="RefSeq" id="WP_103990783.1">
    <property type="nucleotide sequence ID" value="NZ_CP031311.1"/>
</dbReference>
<proteinExistence type="predicted"/>
<evidence type="ECO:0000259" key="3">
    <source>
        <dbReference type="SMART" id="SM00460"/>
    </source>
</evidence>
<dbReference type="PANTHER" id="PTHR42736:SF1">
    <property type="entry name" value="PROTEIN-GLUTAMINE GAMMA-GLUTAMYLTRANSFERASE"/>
    <property type="match status" value="1"/>
</dbReference>
<dbReference type="SMART" id="SM00460">
    <property type="entry name" value="TGc"/>
    <property type="match status" value="1"/>
</dbReference>
<evidence type="ECO:0000313" key="4">
    <source>
        <dbReference type="EMBL" id="QCC46617.1"/>
    </source>
</evidence>
<dbReference type="GeneID" id="39856906"/>
<keyword evidence="6" id="KW-1185">Reference proteome</keyword>
<dbReference type="InterPro" id="IPR038765">
    <property type="entry name" value="Papain-like_cys_pep_sf"/>
</dbReference>
<dbReference type="PANTHER" id="PTHR42736">
    <property type="entry name" value="PROTEIN-GLUTAMINE GAMMA-GLUTAMYLTRANSFERASE"/>
    <property type="match status" value="1"/>
</dbReference>
<evidence type="ECO:0000313" key="6">
    <source>
        <dbReference type="Proteomes" id="UP000236740"/>
    </source>
</evidence>
<feature type="transmembrane region" description="Helical" evidence="2">
    <location>
        <begin position="167"/>
        <end position="186"/>
    </location>
</feature>
<dbReference type="KEGG" id="hlm:DV707_02420"/>
<keyword evidence="2" id="KW-1133">Transmembrane helix</keyword>
<dbReference type="AlphaFoldDB" id="A0A1H5VUA3"/>
<dbReference type="Pfam" id="PF11992">
    <property type="entry name" value="TgpA_N"/>
    <property type="match status" value="1"/>
</dbReference>
<dbReference type="InterPro" id="IPR002931">
    <property type="entry name" value="Transglutaminase-like"/>
</dbReference>
<dbReference type="SUPFAM" id="SSF54001">
    <property type="entry name" value="Cysteine proteinases"/>
    <property type="match status" value="1"/>
</dbReference>
<feature type="transmembrane region" description="Helical" evidence="2">
    <location>
        <begin position="70"/>
        <end position="88"/>
    </location>
</feature>
<evidence type="ECO:0000256" key="1">
    <source>
        <dbReference type="SAM" id="MobiDB-lite"/>
    </source>
</evidence>